<name>A0AAV7WS22_PLEWA</name>
<dbReference type="EMBL" id="JANPWB010000001">
    <property type="protein sequence ID" value="KAJ1216907.1"/>
    <property type="molecule type" value="Genomic_DNA"/>
</dbReference>
<organism evidence="2 3">
    <name type="scientific">Pleurodeles waltl</name>
    <name type="common">Iberian ribbed newt</name>
    <dbReference type="NCBI Taxonomy" id="8319"/>
    <lineage>
        <taxon>Eukaryota</taxon>
        <taxon>Metazoa</taxon>
        <taxon>Chordata</taxon>
        <taxon>Craniata</taxon>
        <taxon>Vertebrata</taxon>
        <taxon>Euteleostomi</taxon>
        <taxon>Amphibia</taxon>
        <taxon>Batrachia</taxon>
        <taxon>Caudata</taxon>
        <taxon>Salamandroidea</taxon>
        <taxon>Salamandridae</taxon>
        <taxon>Pleurodelinae</taxon>
        <taxon>Pleurodeles</taxon>
    </lineage>
</organism>
<reference evidence="2" key="1">
    <citation type="journal article" date="2022" name="bioRxiv">
        <title>Sequencing and chromosome-scale assembly of the giantPleurodeles waltlgenome.</title>
        <authorList>
            <person name="Brown T."/>
            <person name="Elewa A."/>
            <person name="Iarovenko S."/>
            <person name="Subramanian E."/>
            <person name="Araus A.J."/>
            <person name="Petzold A."/>
            <person name="Susuki M."/>
            <person name="Suzuki K.-i.T."/>
            <person name="Hayashi T."/>
            <person name="Toyoda A."/>
            <person name="Oliveira C."/>
            <person name="Osipova E."/>
            <person name="Leigh N.D."/>
            <person name="Simon A."/>
            <person name="Yun M.H."/>
        </authorList>
    </citation>
    <scope>NUCLEOTIDE SEQUENCE</scope>
    <source>
        <strain evidence="2">20211129_DDA</strain>
        <tissue evidence="2">Liver</tissue>
    </source>
</reference>
<gene>
    <name evidence="2" type="ORF">NDU88_004505</name>
</gene>
<feature type="compositionally biased region" description="Low complexity" evidence="1">
    <location>
        <begin position="66"/>
        <end position="76"/>
    </location>
</feature>
<evidence type="ECO:0000313" key="2">
    <source>
        <dbReference type="EMBL" id="KAJ1216907.1"/>
    </source>
</evidence>
<evidence type="ECO:0000256" key="1">
    <source>
        <dbReference type="SAM" id="MobiDB-lite"/>
    </source>
</evidence>
<keyword evidence="3" id="KW-1185">Reference proteome</keyword>
<dbReference type="Proteomes" id="UP001066276">
    <property type="component" value="Chromosome 1_1"/>
</dbReference>
<evidence type="ECO:0000313" key="3">
    <source>
        <dbReference type="Proteomes" id="UP001066276"/>
    </source>
</evidence>
<comment type="caution">
    <text evidence="2">The sequence shown here is derived from an EMBL/GenBank/DDBJ whole genome shotgun (WGS) entry which is preliminary data.</text>
</comment>
<proteinExistence type="predicted"/>
<protein>
    <submittedName>
        <fullName evidence="2">Uncharacterized protein</fullName>
    </submittedName>
</protein>
<sequence>MQVFPTTAEDLTSKRPGLSVQSFLLPDLTAAPTTRADRWAAAQCDPLGQASLRGSPTVEDRGGGATPPTHGPGQARVSRRPPARPAVPSECASAPGPDVRPASPDVVSARGSPEKITRGSPGPPSTRSARRPPSDHLLFALSWRRQPGRQRRPSHGRRGQPQLPAAMFLPPLRSNLPCTLGPVSGSFCRVAWFTGGQRISTRPPGLVIRSGW</sequence>
<dbReference type="AlphaFoldDB" id="A0AAV7WS22"/>
<accession>A0AAV7WS22</accession>
<feature type="region of interest" description="Disordered" evidence="1">
    <location>
        <begin position="40"/>
        <end position="133"/>
    </location>
</feature>